<protein>
    <submittedName>
        <fullName evidence="10">Response regulator</fullName>
    </submittedName>
</protein>
<feature type="domain" description="Response regulatory" evidence="8">
    <location>
        <begin position="10"/>
        <end position="124"/>
    </location>
</feature>
<dbReference type="PANTHER" id="PTHR48111">
    <property type="entry name" value="REGULATOR OF RPOS"/>
    <property type="match status" value="1"/>
</dbReference>
<evidence type="ECO:0000259" key="8">
    <source>
        <dbReference type="PROSITE" id="PS50110"/>
    </source>
</evidence>
<dbReference type="GO" id="GO:0006355">
    <property type="term" value="P:regulation of DNA-templated transcription"/>
    <property type="evidence" value="ECO:0007669"/>
    <property type="project" value="InterPro"/>
</dbReference>
<dbReference type="Gene3D" id="1.10.10.10">
    <property type="entry name" value="Winged helix-like DNA-binding domain superfamily/Winged helix DNA-binding domain"/>
    <property type="match status" value="1"/>
</dbReference>
<sequence length="229" mass="26883">MKINKIKDISILLAEDETELRETLSEYLQIFFSRVYTAACGNEAYDIYKQKRPNIILTDIYMPNLDGLDMIAKIRKDDQETKIIVISAHSEQEKLLKAIKLHLETYLIKPIKTDVLKQVLFDTVELIRKTTNRTYINDTTYWDNDTNTLWTGSKEIKLRKMENLLLKLLFSQPNHCFSAEEIFKFLHEGKEKKEFSMHAITSLMKRIRTKLPDNTIHNIYGSGYKITPM</sequence>
<keyword evidence="11" id="KW-1185">Reference proteome</keyword>
<dbReference type="PROSITE" id="PS51755">
    <property type="entry name" value="OMPR_PHOB"/>
    <property type="match status" value="1"/>
</dbReference>
<evidence type="ECO:0000256" key="6">
    <source>
        <dbReference type="PROSITE-ProRule" id="PRU00169"/>
    </source>
</evidence>
<keyword evidence="1 6" id="KW-0597">Phosphoprotein</keyword>
<gene>
    <name evidence="10" type="ORF">FJR47_09175</name>
</gene>
<dbReference type="SUPFAM" id="SSF52172">
    <property type="entry name" value="CheY-like"/>
    <property type="match status" value="1"/>
</dbReference>
<evidence type="ECO:0000256" key="5">
    <source>
        <dbReference type="ARBA" id="ARBA00023163"/>
    </source>
</evidence>
<dbReference type="GO" id="GO:0000156">
    <property type="term" value="F:phosphorelay response regulator activity"/>
    <property type="evidence" value="ECO:0007669"/>
    <property type="project" value="TreeGrafter"/>
</dbReference>
<evidence type="ECO:0000256" key="1">
    <source>
        <dbReference type="ARBA" id="ARBA00022553"/>
    </source>
</evidence>
<dbReference type="SMART" id="SM00448">
    <property type="entry name" value="REC"/>
    <property type="match status" value="1"/>
</dbReference>
<organism evidence="10 11">
    <name type="scientific">Sulfurimonas xiamenensis</name>
    <dbReference type="NCBI Taxonomy" id="2590021"/>
    <lineage>
        <taxon>Bacteria</taxon>
        <taxon>Pseudomonadati</taxon>
        <taxon>Campylobacterota</taxon>
        <taxon>Epsilonproteobacteria</taxon>
        <taxon>Campylobacterales</taxon>
        <taxon>Sulfurimonadaceae</taxon>
        <taxon>Sulfurimonas</taxon>
    </lineage>
</organism>
<dbReference type="InterPro" id="IPR001867">
    <property type="entry name" value="OmpR/PhoB-type_DNA-bd"/>
</dbReference>
<accession>A0AAJ4DNG7</accession>
<dbReference type="Pfam" id="PF00072">
    <property type="entry name" value="Response_reg"/>
    <property type="match status" value="1"/>
</dbReference>
<feature type="domain" description="OmpR/PhoB-type" evidence="9">
    <location>
        <begin position="131"/>
        <end position="228"/>
    </location>
</feature>
<evidence type="ECO:0000313" key="11">
    <source>
        <dbReference type="Proteomes" id="UP000326061"/>
    </source>
</evidence>
<evidence type="ECO:0000256" key="2">
    <source>
        <dbReference type="ARBA" id="ARBA00023012"/>
    </source>
</evidence>
<evidence type="ECO:0000259" key="9">
    <source>
        <dbReference type="PROSITE" id="PS51755"/>
    </source>
</evidence>
<dbReference type="AlphaFoldDB" id="A0AAJ4DNG7"/>
<dbReference type="SMART" id="SM00862">
    <property type="entry name" value="Trans_reg_C"/>
    <property type="match status" value="1"/>
</dbReference>
<dbReference type="PROSITE" id="PS50110">
    <property type="entry name" value="RESPONSE_REGULATORY"/>
    <property type="match status" value="1"/>
</dbReference>
<dbReference type="InterPro" id="IPR001789">
    <property type="entry name" value="Sig_transdc_resp-reg_receiver"/>
</dbReference>
<evidence type="ECO:0000256" key="4">
    <source>
        <dbReference type="ARBA" id="ARBA00023125"/>
    </source>
</evidence>
<keyword evidence="4 7" id="KW-0238">DNA-binding</keyword>
<dbReference type="CDD" id="cd17536">
    <property type="entry name" value="REC_YesN-like"/>
    <property type="match status" value="1"/>
</dbReference>
<dbReference type="Gene3D" id="3.40.50.2300">
    <property type="match status" value="1"/>
</dbReference>
<feature type="DNA-binding region" description="OmpR/PhoB-type" evidence="7">
    <location>
        <begin position="131"/>
        <end position="228"/>
    </location>
</feature>
<evidence type="ECO:0000313" key="10">
    <source>
        <dbReference type="EMBL" id="QFR44080.1"/>
    </source>
</evidence>
<dbReference type="GO" id="GO:0032993">
    <property type="term" value="C:protein-DNA complex"/>
    <property type="evidence" value="ECO:0007669"/>
    <property type="project" value="TreeGrafter"/>
</dbReference>
<reference evidence="11" key="1">
    <citation type="submission" date="2019-06" db="EMBL/GenBank/DDBJ databases">
        <title>Sulfurimonas gotlandica sp. nov., a chemoautotrophic and psychrotolerant epsilonproteobacterium isolated from a pelagic redoxcline, and an emended description of the genus Sulfurimonas.</title>
        <authorList>
            <person name="Wang S."/>
            <person name="Jiang L."/>
            <person name="Shao Z."/>
        </authorList>
    </citation>
    <scope>NUCLEOTIDE SEQUENCE [LARGE SCALE GENOMIC DNA]</scope>
    <source>
        <strain evidence="11">1-1N</strain>
    </source>
</reference>
<dbReference type="InterPro" id="IPR036388">
    <property type="entry name" value="WH-like_DNA-bd_sf"/>
</dbReference>
<evidence type="ECO:0000256" key="3">
    <source>
        <dbReference type="ARBA" id="ARBA00023015"/>
    </source>
</evidence>
<dbReference type="GO" id="GO:0005829">
    <property type="term" value="C:cytosol"/>
    <property type="evidence" value="ECO:0007669"/>
    <property type="project" value="TreeGrafter"/>
</dbReference>
<dbReference type="RefSeq" id="WP_152300140.1">
    <property type="nucleotide sequence ID" value="NZ_CP041166.1"/>
</dbReference>
<dbReference type="PANTHER" id="PTHR48111:SF1">
    <property type="entry name" value="TWO-COMPONENT RESPONSE REGULATOR ORR33"/>
    <property type="match status" value="1"/>
</dbReference>
<keyword evidence="2" id="KW-0902">Two-component regulatory system</keyword>
<dbReference type="InterPro" id="IPR011006">
    <property type="entry name" value="CheY-like_superfamily"/>
</dbReference>
<dbReference type="InterPro" id="IPR039420">
    <property type="entry name" value="WalR-like"/>
</dbReference>
<evidence type="ECO:0000256" key="7">
    <source>
        <dbReference type="PROSITE-ProRule" id="PRU01091"/>
    </source>
</evidence>
<dbReference type="Proteomes" id="UP000326061">
    <property type="component" value="Chromosome"/>
</dbReference>
<proteinExistence type="predicted"/>
<dbReference type="Pfam" id="PF00486">
    <property type="entry name" value="Trans_reg_C"/>
    <property type="match status" value="1"/>
</dbReference>
<dbReference type="KEGG" id="suln:FJR47_09175"/>
<dbReference type="CDD" id="cd00383">
    <property type="entry name" value="trans_reg_C"/>
    <property type="match status" value="1"/>
</dbReference>
<keyword evidence="5" id="KW-0804">Transcription</keyword>
<keyword evidence="3" id="KW-0805">Transcription regulation</keyword>
<feature type="modified residue" description="4-aspartylphosphate" evidence="6">
    <location>
        <position position="59"/>
    </location>
</feature>
<dbReference type="GO" id="GO:0000976">
    <property type="term" value="F:transcription cis-regulatory region binding"/>
    <property type="evidence" value="ECO:0007669"/>
    <property type="project" value="TreeGrafter"/>
</dbReference>
<name>A0AAJ4DNG7_9BACT</name>
<dbReference type="EMBL" id="CP041166">
    <property type="protein sequence ID" value="QFR44080.1"/>
    <property type="molecule type" value="Genomic_DNA"/>
</dbReference>